<accession>A0A645BSD1</accession>
<gene>
    <name evidence="1" type="ORF">SDC9_114434</name>
</gene>
<evidence type="ECO:0000313" key="1">
    <source>
        <dbReference type="EMBL" id="MPM67511.1"/>
    </source>
</evidence>
<evidence type="ECO:0008006" key="2">
    <source>
        <dbReference type="Google" id="ProtNLM"/>
    </source>
</evidence>
<organism evidence="1">
    <name type="scientific">bioreactor metagenome</name>
    <dbReference type="NCBI Taxonomy" id="1076179"/>
    <lineage>
        <taxon>unclassified sequences</taxon>
        <taxon>metagenomes</taxon>
        <taxon>ecological metagenomes</taxon>
    </lineage>
</organism>
<dbReference type="Gene3D" id="3.40.1350.10">
    <property type="match status" value="1"/>
</dbReference>
<dbReference type="AlphaFoldDB" id="A0A645BSD1"/>
<reference evidence="1" key="1">
    <citation type="submission" date="2019-08" db="EMBL/GenBank/DDBJ databases">
        <authorList>
            <person name="Kucharzyk K."/>
            <person name="Murdoch R.W."/>
            <person name="Higgins S."/>
            <person name="Loffler F."/>
        </authorList>
    </citation>
    <scope>NUCLEOTIDE SEQUENCE</scope>
</reference>
<protein>
    <recommendedName>
        <fullName evidence="2">VRR-NUC domain-containing protein</fullName>
    </recommendedName>
</protein>
<name>A0A645BSD1_9ZZZZ</name>
<dbReference type="GO" id="GO:0003676">
    <property type="term" value="F:nucleic acid binding"/>
    <property type="evidence" value="ECO:0007669"/>
    <property type="project" value="InterPro"/>
</dbReference>
<dbReference type="EMBL" id="VSSQ01021736">
    <property type="protein sequence ID" value="MPM67511.1"/>
    <property type="molecule type" value="Genomic_DNA"/>
</dbReference>
<proteinExistence type="predicted"/>
<dbReference type="InterPro" id="IPR011335">
    <property type="entry name" value="Restrct_endonuc-II-like"/>
</dbReference>
<sequence length="109" mass="12231">MKAEQIGWFTKIWGGGYQKSGIPDLILCVNGFFVTVELKAPNGHASELQKMNTARINQSNGIGIILFPDGFEQFKKIMEGVTQCRSHIQELNSLKNVHTSTKCDILTRY</sequence>
<dbReference type="InterPro" id="IPR011856">
    <property type="entry name" value="tRNA_endonuc-like_dom_sf"/>
</dbReference>
<dbReference type="SUPFAM" id="SSF52980">
    <property type="entry name" value="Restriction endonuclease-like"/>
    <property type="match status" value="1"/>
</dbReference>
<comment type="caution">
    <text evidence="1">The sequence shown here is derived from an EMBL/GenBank/DDBJ whole genome shotgun (WGS) entry which is preliminary data.</text>
</comment>